<name>A0A370U8E2_9GAMM</name>
<proteinExistence type="predicted"/>
<keyword evidence="3" id="KW-0448">Lipopolysaccharide biosynthesis</keyword>
<evidence type="ECO:0008006" key="6">
    <source>
        <dbReference type="Google" id="ProtNLM"/>
    </source>
</evidence>
<dbReference type="RefSeq" id="WP_115468097.1">
    <property type="nucleotide sequence ID" value="NZ_QKRA01000004.1"/>
</dbReference>
<dbReference type="Proteomes" id="UP000254326">
    <property type="component" value="Unassembled WGS sequence"/>
</dbReference>
<evidence type="ECO:0000256" key="1">
    <source>
        <dbReference type="ARBA" id="ARBA00022679"/>
    </source>
</evidence>
<dbReference type="SUPFAM" id="SSF53448">
    <property type="entry name" value="Nucleotide-diphospho-sugar transferases"/>
    <property type="match status" value="1"/>
</dbReference>
<dbReference type="GO" id="GO:0005829">
    <property type="term" value="C:cytosol"/>
    <property type="evidence" value="ECO:0007669"/>
    <property type="project" value="TreeGrafter"/>
</dbReference>
<accession>A0A370U8E2</accession>
<dbReference type="InterPro" id="IPR003329">
    <property type="entry name" value="Cytidylyl_trans"/>
</dbReference>
<dbReference type="PANTHER" id="PTHR42866:SF2">
    <property type="entry name" value="3-DEOXY-MANNO-OCTULOSONATE CYTIDYLYLTRANSFERASE, MITOCHONDRIAL"/>
    <property type="match status" value="1"/>
</dbReference>
<dbReference type="GO" id="GO:0008690">
    <property type="term" value="F:3-deoxy-manno-octulosonate cytidylyltransferase activity"/>
    <property type="evidence" value="ECO:0007669"/>
    <property type="project" value="TreeGrafter"/>
</dbReference>
<keyword evidence="5" id="KW-1185">Reference proteome</keyword>
<gene>
    <name evidence="4" type="ORF">DN730_10505</name>
</gene>
<evidence type="ECO:0000313" key="5">
    <source>
        <dbReference type="Proteomes" id="UP000254326"/>
    </source>
</evidence>
<dbReference type="Gene3D" id="3.90.550.10">
    <property type="entry name" value="Spore Coat Polysaccharide Biosynthesis Protein SpsA, Chain A"/>
    <property type="match status" value="1"/>
</dbReference>
<comment type="caution">
    <text evidence="4">The sequence shown here is derived from an EMBL/GenBank/DDBJ whole genome shotgun (WGS) entry which is preliminary data.</text>
</comment>
<dbReference type="NCBIfam" id="NF003952">
    <property type="entry name" value="PRK05450.1-5"/>
    <property type="match status" value="1"/>
</dbReference>
<dbReference type="PANTHER" id="PTHR42866">
    <property type="entry name" value="3-DEOXY-MANNO-OCTULOSONATE CYTIDYLYLTRANSFERASE"/>
    <property type="match status" value="1"/>
</dbReference>
<evidence type="ECO:0000256" key="3">
    <source>
        <dbReference type="ARBA" id="ARBA00022985"/>
    </source>
</evidence>
<keyword evidence="2" id="KW-0548">Nucleotidyltransferase</keyword>
<evidence type="ECO:0000313" key="4">
    <source>
        <dbReference type="EMBL" id="RDL44059.1"/>
    </source>
</evidence>
<evidence type="ECO:0000256" key="2">
    <source>
        <dbReference type="ARBA" id="ARBA00022695"/>
    </source>
</evidence>
<dbReference type="GO" id="GO:0009103">
    <property type="term" value="P:lipopolysaccharide biosynthetic process"/>
    <property type="evidence" value="ECO:0007669"/>
    <property type="project" value="UniProtKB-KW"/>
</dbReference>
<reference evidence="4 5" key="1">
    <citation type="submission" date="2018-06" db="EMBL/GenBank/DDBJ databases">
        <title>Marinomonas sp. YLB-05 draft genome sequence.</title>
        <authorList>
            <person name="Yu L."/>
            <person name="Tang X."/>
        </authorList>
    </citation>
    <scope>NUCLEOTIDE SEQUENCE [LARGE SCALE GENOMIC DNA]</scope>
    <source>
        <strain evidence="4 5">YLB-05</strain>
    </source>
</reference>
<dbReference type="OrthoDB" id="9801052at2"/>
<dbReference type="AlphaFoldDB" id="A0A370U8E2"/>
<organism evidence="4 5">
    <name type="scientific">Marinomonas piezotolerans</name>
    <dbReference type="NCBI Taxonomy" id="2213058"/>
    <lineage>
        <taxon>Bacteria</taxon>
        <taxon>Pseudomonadati</taxon>
        <taxon>Pseudomonadota</taxon>
        <taxon>Gammaproteobacteria</taxon>
        <taxon>Oceanospirillales</taxon>
        <taxon>Oceanospirillaceae</taxon>
        <taxon>Marinomonas</taxon>
    </lineage>
</organism>
<keyword evidence="1" id="KW-0808">Transferase</keyword>
<protein>
    <recommendedName>
        <fullName evidence="6">3-deoxy-manno-octulosonate cytidylyltransferase</fullName>
    </recommendedName>
</protein>
<dbReference type="Pfam" id="PF02348">
    <property type="entry name" value="CTP_transf_3"/>
    <property type="match status" value="1"/>
</dbReference>
<dbReference type="EMBL" id="QKRA01000004">
    <property type="protein sequence ID" value="RDL44059.1"/>
    <property type="molecule type" value="Genomic_DNA"/>
</dbReference>
<dbReference type="InterPro" id="IPR029044">
    <property type="entry name" value="Nucleotide-diphossugar_trans"/>
</dbReference>
<sequence>MENSRVVGLIPSRLQSSRLPNKPILKIGTYEMVVHVGKRSSLSKRLDEIFVCTDSREITNICSVNNIPVILTSNDHSNGTERIGEAAKNLGLSDDDIVVDIQGDEALVDPMVIDRVVNHLHVTGADIVVPYIEITDGSNENRVKLVESSGRVLYMTRAAAPYQFFGLGSYKKHLSVIAFKYSALKVFCSSPASPLEKIEGVELLRAIENGLRVVTYREESESIAVDTMDDYKQVCKLILRDQYYGKY</sequence>